<dbReference type="KEGG" id="hhy:Halhy_3580"/>
<protein>
    <submittedName>
        <fullName evidence="3">Biotin/acetyl-CoA-carboxylase ligase</fullName>
    </submittedName>
</protein>
<reference evidence="3 4" key="1">
    <citation type="journal article" date="2011" name="Stand. Genomic Sci.">
        <title>Complete genome sequence of Haliscomenobacter hydrossis type strain (O).</title>
        <authorList>
            <consortium name="US DOE Joint Genome Institute (JGI-PGF)"/>
            <person name="Daligault H."/>
            <person name="Lapidus A."/>
            <person name="Zeytun A."/>
            <person name="Nolan M."/>
            <person name="Lucas S."/>
            <person name="Del Rio T.G."/>
            <person name="Tice H."/>
            <person name="Cheng J.F."/>
            <person name="Tapia R."/>
            <person name="Han C."/>
            <person name="Goodwin L."/>
            <person name="Pitluck S."/>
            <person name="Liolios K."/>
            <person name="Pagani I."/>
            <person name="Ivanova N."/>
            <person name="Huntemann M."/>
            <person name="Mavromatis K."/>
            <person name="Mikhailova N."/>
            <person name="Pati A."/>
            <person name="Chen A."/>
            <person name="Palaniappan K."/>
            <person name="Land M."/>
            <person name="Hauser L."/>
            <person name="Brambilla E.M."/>
            <person name="Rohde M."/>
            <person name="Verbarg S."/>
            <person name="Goker M."/>
            <person name="Bristow J."/>
            <person name="Eisen J.A."/>
            <person name="Markowitz V."/>
            <person name="Hugenholtz P."/>
            <person name="Kyrpides N.C."/>
            <person name="Klenk H.P."/>
            <person name="Woyke T."/>
        </authorList>
    </citation>
    <scope>NUCLEOTIDE SEQUENCE [LARGE SCALE GENOMIC DNA]</scope>
    <source>
        <strain evidence="4">ATCC 27775 / DSM 1100 / LMG 10767 / O</strain>
    </source>
</reference>
<dbReference type="STRING" id="760192.Halhy_3580"/>
<dbReference type="AlphaFoldDB" id="F4KXS3"/>
<dbReference type="InterPro" id="IPR004408">
    <property type="entry name" value="Biotin_CoA_COase_ligase"/>
</dbReference>
<dbReference type="NCBIfam" id="TIGR00121">
    <property type="entry name" value="birA_ligase"/>
    <property type="match status" value="1"/>
</dbReference>
<dbReference type="SUPFAM" id="SSF55681">
    <property type="entry name" value="Class II aaRS and biotin synthetases"/>
    <property type="match status" value="1"/>
</dbReference>
<dbReference type="InterPro" id="IPR045864">
    <property type="entry name" value="aa-tRNA-synth_II/BPL/LPL"/>
</dbReference>
<organism evidence="3 4">
    <name type="scientific">Haliscomenobacter hydrossis (strain ATCC 27775 / DSM 1100 / LMG 10767 / O)</name>
    <dbReference type="NCBI Taxonomy" id="760192"/>
    <lineage>
        <taxon>Bacteria</taxon>
        <taxon>Pseudomonadati</taxon>
        <taxon>Bacteroidota</taxon>
        <taxon>Saprospiria</taxon>
        <taxon>Saprospirales</taxon>
        <taxon>Haliscomenobacteraceae</taxon>
        <taxon>Haliscomenobacter</taxon>
    </lineage>
</organism>
<proteinExistence type="predicted"/>
<dbReference type="InterPro" id="IPR004143">
    <property type="entry name" value="BPL_LPL_catalytic"/>
</dbReference>
<dbReference type="Pfam" id="PF03099">
    <property type="entry name" value="BPL_LplA_LipB"/>
    <property type="match status" value="1"/>
</dbReference>
<accession>F4KXS3</accession>
<dbReference type="Proteomes" id="UP000008461">
    <property type="component" value="Chromosome"/>
</dbReference>
<dbReference type="Gene3D" id="3.30.930.10">
    <property type="entry name" value="Bira Bifunctional Protein, Domain 2"/>
    <property type="match status" value="1"/>
</dbReference>
<dbReference type="PANTHER" id="PTHR12835:SF5">
    <property type="entry name" value="BIOTIN--PROTEIN LIGASE"/>
    <property type="match status" value="1"/>
</dbReference>
<sequence length="259" mass="29092">MQQQNTLFIGKVLLHHEELPSTNTYAQELIAKSKPIEGTVISTFRQPQGRGQVGSKWESEPDKNLTLSIILYPDFLPPQQNFALNKAVALAVRHFIAELVQLQPVWIKWPNDIYVGTRKICGILIQNSLNRTTLASTIVGIGVNVNQTIFSKDIPNPSSLQLENGKEYDLPTLIPLLCHHVEAMYLRLKSGQFANLDAEYLQHLYRYQQPTLFQRSNGEVFWGSISGISETGKLLIRVEEGGEEAFELKQVSISGFEGS</sequence>
<gene>
    <name evidence="3" type="ordered locus">Halhy_3580</name>
</gene>
<evidence type="ECO:0000313" key="4">
    <source>
        <dbReference type="Proteomes" id="UP000008461"/>
    </source>
</evidence>
<evidence type="ECO:0000256" key="1">
    <source>
        <dbReference type="ARBA" id="ARBA00022598"/>
    </source>
</evidence>
<keyword evidence="4" id="KW-1185">Reference proteome</keyword>
<dbReference type="CDD" id="cd16442">
    <property type="entry name" value="BPL"/>
    <property type="match status" value="1"/>
</dbReference>
<name>F4KXS3_HALH1</name>
<feature type="domain" description="BPL/LPL catalytic" evidence="2">
    <location>
        <begin position="1"/>
        <end position="189"/>
    </location>
</feature>
<dbReference type="PROSITE" id="PS51733">
    <property type="entry name" value="BPL_LPL_CATALYTIC"/>
    <property type="match status" value="1"/>
</dbReference>
<dbReference type="EMBL" id="CP002691">
    <property type="protein sequence ID" value="AEE51434.1"/>
    <property type="molecule type" value="Genomic_DNA"/>
</dbReference>
<keyword evidence="1 3" id="KW-0436">Ligase</keyword>
<dbReference type="PANTHER" id="PTHR12835">
    <property type="entry name" value="BIOTIN PROTEIN LIGASE"/>
    <property type="match status" value="1"/>
</dbReference>
<evidence type="ECO:0000313" key="3">
    <source>
        <dbReference type="EMBL" id="AEE51434.1"/>
    </source>
</evidence>
<dbReference type="eggNOG" id="COG0340">
    <property type="taxonomic scope" value="Bacteria"/>
</dbReference>
<dbReference type="GO" id="GO:0005737">
    <property type="term" value="C:cytoplasm"/>
    <property type="evidence" value="ECO:0007669"/>
    <property type="project" value="TreeGrafter"/>
</dbReference>
<dbReference type="RefSeq" id="WP_013765974.1">
    <property type="nucleotide sequence ID" value="NC_015510.1"/>
</dbReference>
<dbReference type="GO" id="GO:0004077">
    <property type="term" value="F:biotin--[biotin carboxyl-carrier protein] ligase activity"/>
    <property type="evidence" value="ECO:0007669"/>
    <property type="project" value="InterPro"/>
</dbReference>
<reference key="2">
    <citation type="submission" date="2011-04" db="EMBL/GenBank/DDBJ databases">
        <title>Complete sequence of chromosome of Haliscomenobacter hydrossis DSM 1100.</title>
        <authorList>
            <consortium name="US DOE Joint Genome Institute (JGI-PGF)"/>
            <person name="Lucas S."/>
            <person name="Han J."/>
            <person name="Lapidus A."/>
            <person name="Bruce D."/>
            <person name="Goodwin L."/>
            <person name="Pitluck S."/>
            <person name="Peters L."/>
            <person name="Kyrpides N."/>
            <person name="Mavromatis K."/>
            <person name="Ivanova N."/>
            <person name="Ovchinnikova G."/>
            <person name="Pagani I."/>
            <person name="Daligault H."/>
            <person name="Detter J.C."/>
            <person name="Han C."/>
            <person name="Land M."/>
            <person name="Hauser L."/>
            <person name="Markowitz V."/>
            <person name="Cheng J.-F."/>
            <person name="Hugenholtz P."/>
            <person name="Woyke T."/>
            <person name="Wu D."/>
            <person name="Verbarg S."/>
            <person name="Frueling A."/>
            <person name="Brambilla E."/>
            <person name="Klenk H.-P."/>
            <person name="Eisen J.A."/>
        </authorList>
    </citation>
    <scope>NUCLEOTIDE SEQUENCE</scope>
    <source>
        <strain>DSM 1100</strain>
    </source>
</reference>
<dbReference type="HOGENOM" id="CLU_051096_3_1_10"/>
<evidence type="ECO:0000259" key="2">
    <source>
        <dbReference type="PROSITE" id="PS51733"/>
    </source>
</evidence>